<dbReference type="RefSeq" id="WP_140602337.1">
    <property type="nucleotide sequence ID" value="NZ_SAWY01000009.1"/>
</dbReference>
<organism evidence="4 5">
    <name type="scientific">Litorilituus lipolyticus</name>
    <dbReference type="NCBI Taxonomy" id="2491017"/>
    <lineage>
        <taxon>Bacteria</taxon>
        <taxon>Pseudomonadati</taxon>
        <taxon>Pseudomonadota</taxon>
        <taxon>Gammaproteobacteria</taxon>
        <taxon>Alteromonadales</taxon>
        <taxon>Colwelliaceae</taxon>
        <taxon>Litorilituus</taxon>
    </lineage>
</organism>
<feature type="signal peptide" evidence="2">
    <location>
        <begin position="1"/>
        <end position="24"/>
    </location>
</feature>
<evidence type="ECO:0000256" key="1">
    <source>
        <dbReference type="SAM" id="Coils"/>
    </source>
</evidence>
<evidence type="ECO:0000313" key="5">
    <source>
        <dbReference type="Proteomes" id="UP000315303"/>
    </source>
</evidence>
<sequence>MNIKNITKLSAISLAIISSYTAQADQVILDDLIVDGSICVGQDCVNGESFGFDTLRLKENNLRIRAVDTSNSASFPTRDWQITFNDSSNGGANKFSIDDIDGGRTPFTIEAGAPSHSLYVDDAGRIGLGTSTPVVNIHVKEGNTPTLRLEQDGSSGFTPQTWDVAGNEANFFVRDATNGSTLPFKIKPGAPTDSVIINSSGYVGVGTTNFTEHYTAKPVLSVSGDNNAHNAITFDAPTDTFTSSFIFSKSNTPQWLLSSRNDYSNDRFVVYDSSVAEVISFEQGGKVGLGVSSVDASKDIQHRNGAYLSTSGEWMSNSSRSLKDNIVNLSLDMAIDTLTNLNPVTYNYKVSPDDNHVGFVAEDVPELVASETRKHLTAIDIVAVLTKVLQEQQEQIKSLSARLEGIESLKTQ</sequence>
<keyword evidence="1" id="KW-0175">Coiled coil</keyword>
<evidence type="ECO:0000259" key="3">
    <source>
        <dbReference type="PROSITE" id="PS51688"/>
    </source>
</evidence>
<feature type="domain" description="Peptidase S74" evidence="3">
    <location>
        <begin position="318"/>
        <end position="412"/>
    </location>
</feature>
<feature type="chain" id="PRO_5021216485" evidence="2">
    <location>
        <begin position="25"/>
        <end position="412"/>
    </location>
</feature>
<dbReference type="OrthoDB" id="4463518at2"/>
<accession>A0A502L053</accession>
<dbReference type="PROSITE" id="PS51688">
    <property type="entry name" value="ICA"/>
    <property type="match status" value="1"/>
</dbReference>
<reference evidence="4 5" key="1">
    <citation type="submission" date="2019-01" db="EMBL/GenBank/DDBJ databases">
        <title>Litorilituus lipolytica sp. nov., isolated from intertidal sand of the Yellow Sea in China.</title>
        <authorList>
            <person name="Liu A."/>
        </authorList>
    </citation>
    <scope>NUCLEOTIDE SEQUENCE [LARGE SCALE GENOMIC DNA]</scope>
    <source>
        <strain evidence="4 5">RZ04</strain>
    </source>
</reference>
<keyword evidence="2" id="KW-0732">Signal</keyword>
<dbReference type="AlphaFoldDB" id="A0A502L053"/>
<gene>
    <name evidence="4" type="ORF">EPA86_05070</name>
</gene>
<dbReference type="Pfam" id="PF13884">
    <property type="entry name" value="Peptidase_S74"/>
    <property type="match status" value="1"/>
</dbReference>
<comment type="caution">
    <text evidence="4">The sequence shown here is derived from an EMBL/GenBank/DDBJ whole genome shotgun (WGS) entry which is preliminary data.</text>
</comment>
<evidence type="ECO:0000256" key="2">
    <source>
        <dbReference type="SAM" id="SignalP"/>
    </source>
</evidence>
<dbReference type="EMBL" id="SAWY01000009">
    <property type="protein sequence ID" value="TPH17056.1"/>
    <property type="molecule type" value="Genomic_DNA"/>
</dbReference>
<protein>
    <submittedName>
        <fullName evidence="4">Tail fiber domain-containing protein</fullName>
    </submittedName>
</protein>
<keyword evidence="5" id="KW-1185">Reference proteome</keyword>
<name>A0A502L053_9GAMM</name>
<dbReference type="Proteomes" id="UP000315303">
    <property type="component" value="Unassembled WGS sequence"/>
</dbReference>
<feature type="coiled-coil region" evidence="1">
    <location>
        <begin position="382"/>
        <end position="409"/>
    </location>
</feature>
<dbReference type="InterPro" id="IPR030392">
    <property type="entry name" value="S74_ICA"/>
</dbReference>
<evidence type="ECO:0000313" key="4">
    <source>
        <dbReference type="EMBL" id="TPH17056.1"/>
    </source>
</evidence>
<proteinExistence type="predicted"/>